<accession>A0A838ZMB4</accession>
<keyword evidence="1" id="KW-0472">Membrane</keyword>
<name>A0A838ZMB4_9FLAO</name>
<feature type="transmembrane region" description="Helical" evidence="1">
    <location>
        <begin position="5"/>
        <end position="24"/>
    </location>
</feature>
<gene>
    <name evidence="2" type="ORF">HU137_02955</name>
</gene>
<protein>
    <submittedName>
        <fullName evidence="2">Uncharacterized protein</fullName>
    </submittedName>
</protein>
<evidence type="ECO:0000313" key="3">
    <source>
        <dbReference type="Proteomes" id="UP000552241"/>
    </source>
</evidence>
<dbReference type="EMBL" id="JACDZE010000001">
    <property type="protein sequence ID" value="MBA5628726.1"/>
    <property type="molecule type" value="Genomic_DNA"/>
</dbReference>
<keyword evidence="1" id="KW-0812">Transmembrane</keyword>
<dbReference type="AlphaFoldDB" id="A0A838ZMB4"/>
<keyword evidence="1" id="KW-1133">Transmembrane helix</keyword>
<proteinExistence type="predicted"/>
<sequence length="159" mass="18716">MIEIFYTLLFIGLIFSVLLVFVPIPTITRWVNPYTLIAIFISSIYLFYKFGHQHVEYSSDGEVLNIKTQDAFWVKYFPQTRRIVDFPKSKLISYKVKNSLLNKKLELYVTSRRTQSGFKKLSFNITYLNKSEISDLKRSLNKIVKRNADIKTSQLEEVN</sequence>
<evidence type="ECO:0000313" key="2">
    <source>
        <dbReference type="EMBL" id="MBA5628726.1"/>
    </source>
</evidence>
<feature type="transmembrane region" description="Helical" evidence="1">
    <location>
        <begin position="30"/>
        <end position="48"/>
    </location>
</feature>
<organism evidence="2 3">
    <name type="scientific">Moheibacter lacus</name>
    <dbReference type="NCBI Taxonomy" id="2745851"/>
    <lineage>
        <taxon>Bacteria</taxon>
        <taxon>Pseudomonadati</taxon>
        <taxon>Bacteroidota</taxon>
        <taxon>Flavobacteriia</taxon>
        <taxon>Flavobacteriales</taxon>
        <taxon>Weeksellaceae</taxon>
        <taxon>Moheibacter</taxon>
    </lineage>
</organism>
<dbReference type="Proteomes" id="UP000552241">
    <property type="component" value="Unassembled WGS sequence"/>
</dbReference>
<reference evidence="2 3" key="1">
    <citation type="submission" date="2020-07" db="EMBL/GenBank/DDBJ databases">
        <title>Moheibacter lacus sp. nov., a member of the family Flavobacteriaceae isolated from freshwater lake sediment.</title>
        <authorList>
            <person name="Liu Y."/>
        </authorList>
    </citation>
    <scope>NUCLEOTIDE SEQUENCE [LARGE SCALE GENOMIC DNA]</scope>
    <source>
        <strain evidence="2 3">BDHS18</strain>
    </source>
</reference>
<keyword evidence="3" id="KW-1185">Reference proteome</keyword>
<evidence type="ECO:0000256" key="1">
    <source>
        <dbReference type="SAM" id="Phobius"/>
    </source>
</evidence>
<comment type="caution">
    <text evidence="2">The sequence shown here is derived from an EMBL/GenBank/DDBJ whole genome shotgun (WGS) entry which is preliminary data.</text>
</comment>
<dbReference type="RefSeq" id="WP_182042314.1">
    <property type="nucleotide sequence ID" value="NZ_JACDZE010000001.1"/>
</dbReference>